<comment type="caution">
    <text evidence="2">The sequence shown here is derived from an EMBL/GenBank/DDBJ whole genome shotgun (WGS) entry which is preliminary data.</text>
</comment>
<keyword evidence="1" id="KW-0732">Signal</keyword>
<feature type="chain" id="PRO_5045685950" evidence="1">
    <location>
        <begin position="30"/>
        <end position="123"/>
    </location>
</feature>
<dbReference type="RefSeq" id="WP_413780912.1">
    <property type="nucleotide sequence ID" value="NZ_JAUOZS010000001.1"/>
</dbReference>
<reference evidence="2 3" key="1">
    <citation type="submission" date="2023-07" db="EMBL/GenBank/DDBJ databases">
        <title>The novel representative of Negativicutes class, Anaeroselena agilis gen. nov. sp. nov.</title>
        <authorList>
            <person name="Prokofeva M.I."/>
            <person name="Elcheninov A.G."/>
            <person name="Klyukina A."/>
            <person name="Kublanov I.V."/>
            <person name="Frolov E.N."/>
            <person name="Podosokorskaya O.A."/>
        </authorList>
    </citation>
    <scope>NUCLEOTIDE SEQUENCE [LARGE SCALE GENOMIC DNA]</scope>
    <source>
        <strain evidence="2 3">4137-cl</strain>
    </source>
</reference>
<feature type="signal peptide" evidence="1">
    <location>
        <begin position="1"/>
        <end position="29"/>
    </location>
</feature>
<dbReference type="EMBL" id="JAUOZS010000001">
    <property type="protein sequence ID" value="MDT8902432.1"/>
    <property type="molecule type" value="Genomic_DNA"/>
</dbReference>
<evidence type="ECO:0000313" key="2">
    <source>
        <dbReference type="EMBL" id="MDT8902432.1"/>
    </source>
</evidence>
<keyword evidence="3" id="KW-1185">Reference proteome</keyword>
<dbReference type="Proteomes" id="UP001254848">
    <property type="component" value="Unassembled WGS sequence"/>
</dbReference>
<accession>A0ABU3P1F6</accession>
<evidence type="ECO:0000313" key="3">
    <source>
        <dbReference type="Proteomes" id="UP001254848"/>
    </source>
</evidence>
<name>A0ABU3P1F6_9FIRM</name>
<proteinExistence type="predicted"/>
<protein>
    <submittedName>
        <fullName evidence="2">Uncharacterized protein</fullName>
    </submittedName>
</protein>
<gene>
    <name evidence="2" type="ORF">Q4T40_14375</name>
</gene>
<evidence type="ECO:0000256" key="1">
    <source>
        <dbReference type="SAM" id="SignalP"/>
    </source>
</evidence>
<organism evidence="2 3">
    <name type="scientific">Anaeroselena agilis</name>
    <dbReference type="NCBI Taxonomy" id="3063788"/>
    <lineage>
        <taxon>Bacteria</taxon>
        <taxon>Bacillati</taxon>
        <taxon>Bacillota</taxon>
        <taxon>Negativicutes</taxon>
        <taxon>Acetonemataceae</taxon>
        <taxon>Anaeroselena</taxon>
    </lineage>
</organism>
<sequence>MLSARMINVLCLALVLTVTFLMSPAAVLAAPASENVKTAVESEAGAKCVDPGDNDGSFEFFSAEPGEASLDGLYRDRDRHHPNRCERVRHKCLEQCRHHRGHHDNHRHCFERCMRYHDCHHYR</sequence>